<organism evidence="5 6">
    <name type="scientific">Lactuca virosa</name>
    <dbReference type="NCBI Taxonomy" id="75947"/>
    <lineage>
        <taxon>Eukaryota</taxon>
        <taxon>Viridiplantae</taxon>
        <taxon>Streptophyta</taxon>
        <taxon>Embryophyta</taxon>
        <taxon>Tracheophyta</taxon>
        <taxon>Spermatophyta</taxon>
        <taxon>Magnoliopsida</taxon>
        <taxon>eudicotyledons</taxon>
        <taxon>Gunneridae</taxon>
        <taxon>Pentapetalae</taxon>
        <taxon>asterids</taxon>
        <taxon>campanulids</taxon>
        <taxon>Asterales</taxon>
        <taxon>Asteraceae</taxon>
        <taxon>Cichorioideae</taxon>
        <taxon>Cichorieae</taxon>
        <taxon>Lactucinae</taxon>
        <taxon>Lactuca</taxon>
    </lineage>
</organism>
<dbReference type="InterPro" id="IPR013922">
    <property type="entry name" value="Cyclin_PHO80-like"/>
</dbReference>
<keyword evidence="6" id="KW-1185">Reference proteome</keyword>
<comment type="similarity">
    <text evidence="1">Belongs to the cyclin family. Cyclin U/P subfamily.</text>
</comment>
<evidence type="ECO:0000256" key="3">
    <source>
        <dbReference type="ARBA" id="ARBA00023306"/>
    </source>
</evidence>
<dbReference type="Gene3D" id="1.10.10.60">
    <property type="entry name" value="Homeodomain-like"/>
    <property type="match status" value="1"/>
</dbReference>
<name>A0AAU9LZ33_9ASTR</name>
<keyword evidence="3" id="KW-0131">Cell cycle</keyword>
<dbReference type="InterPro" id="IPR006455">
    <property type="entry name" value="Homeodomain_ZF_HD"/>
</dbReference>
<evidence type="ECO:0000313" key="6">
    <source>
        <dbReference type="Proteomes" id="UP001157418"/>
    </source>
</evidence>
<dbReference type="SUPFAM" id="SSF46689">
    <property type="entry name" value="Homeodomain-like"/>
    <property type="match status" value="1"/>
</dbReference>
<comment type="caution">
    <text evidence="5">The sequence shown here is derived from an EMBL/GenBank/DDBJ whole genome shotgun (WGS) entry which is preliminary data.</text>
</comment>
<dbReference type="PANTHER" id="PTHR15615">
    <property type="match status" value="1"/>
</dbReference>
<dbReference type="GO" id="GO:0051301">
    <property type="term" value="P:cell division"/>
    <property type="evidence" value="ECO:0007669"/>
    <property type="project" value="UniProtKB-KW"/>
</dbReference>
<keyword evidence="2" id="KW-0132">Cell division</keyword>
<gene>
    <name evidence="5" type="ORF">LVIROSA_LOCUS5325</name>
</gene>
<proteinExistence type="inferred from homology"/>
<dbReference type="AlphaFoldDB" id="A0AAU9LZ33"/>
<dbReference type="Proteomes" id="UP001157418">
    <property type="component" value="Unassembled WGS sequence"/>
</dbReference>
<dbReference type="Gene3D" id="1.10.472.10">
    <property type="entry name" value="Cyclin-like"/>
    <property type="match status" value="1"/>
</dbReference>
<dbReference type="InterPro" id="IPR036915">
    <property type="entry name" value="Cyclin-like_sf"/>
</dbReference>
<dbReference type="GO" id="GO:0019901">
    <property type="term" value="F:protein kinase binding"/>
    <property type="evidence" value="ECO:0007669"/>
    <property type="project" value="InterPro"/>
</dbReference>
<evidence type="ECO:0000256" key="4">
    <source>
        <dbReference type="SAM" id="MobiDB-lite"/>
    </source>
</evidence>
<dbReference type="NCBIfam" id="TIGR01565">
    <property type="entry name" value="homeo_ZF_HD"/>
    <property type="match status" value="1"/>
</dbReference>
<protein>
    <recommendedName>
        <fullName evidence="7">Cyclin</fullName>
    </recommendedName>
</protein>
<dbReference type="InterPro" id="IPR009057">
    <property type="entry name" value="Homeodomain-like_sf"/>
</dbReference>
<sequence>MRKKRCTNGKKRFRTKFTQDQKEKIHKLVERVGWKMQKRDKDLIIGFCNEIGVDKGVFKVWMHNNKMTFGVKKDSGNHNNDNGSPGGGIDFLTNRNNHHEQSKCLPSYVCRFLSRFQGDKRFIEKERERKTDSDRTAKILGPLGVAAMDAPGTSSLCVSMGSLGFENDIPGPKTYRNLGLKETYKQNPGNPKVLSLLSSLLERSIIKNEALLEATQTKDVVTAFHGSRAPTLSIKEYIDRIFKYSSCSPSCFVVAQVYIDRFIHCGNVNLTSLSVHRLLITSVMLAAKFIDDAFYNNAYYAKVGGVTTAELNRLEMKFLFGLDFRLHVSVGTFGKYCSELEKEKEVLQVERLPRVIHAACGLKENWSTTDNDSGSYATAEIHII</sequence>
<reference evidence="5 6" key="1">
    <citation type="submission" date="2022-01" db="EMBL/GenBank/DDBJ databases">
        <authorList>
            <person name="Xiong W."/>
            <person name="Schranz E."/>
        </authorList>
    </citation>
    <scope>NUCLEOTIDE SEQUENCE [LARGE SCALE GENOMIC DNA]</scope>
</reference>
<evidence type="ECO:0000256" key="1">
    <source>
        <dbReference type="ARBA" id="ARBA00007215"/>
    </source>
</evidence>
<dbReference type="PANTHER" id="PTHR15615:SF108">
    <property type="entry name" value="PROTEIN CNPPD1"/>
    <property type="match status" value="1"/>
</dbReference>
<feature type="region of interest" description="Disordered" evidence="4">
    <location>
        <begin position="72"/>
        <end position="94"/>
    </location>
</feature>
<evidence type="ECO:0008006" key="7">
    <source>
        <dbReference type="Google" id="ProtNLM"/>
    </source>
</evidence>
<evidence type="ECO:0000313" key="5">
    <source>
        <dbReference type="EMBL" id="CAH1417663.1"/>
    </source>
</evidence>
<dbReference type="SUPFAM" id="SSF47954">
    <property type="entry name" value="Cyclin-like"/>
    <property type="match status" value="1"/>
</dbReference>
<accession>A0AAU9LZ33</accession>
<dbReference type="Pfam" id="PF08613">
    <property type="entry name" value="Cyclin"/>
    <property type="match status" value="1"/>
</dbReference>
<evidence type="ECO:0000256" key="2">
    <source>
        <dbReference type="ARBA" id="ARBA00022618"/>
    </source>
</evidence>
<dbReference type="EMBL" id="CAKMRJ010000113">
    <property type="protein sequence ID" value="CAH1417663.1"/>
    <property type="molecule type" value="Genomic_DNA"/>
</dbReference>